<organism evidence="3 4">
    <name type="scientific">Kingdonia uniflora</name>
    <dbReference type="NCBI Taxonomy" id="39325"/>
    <lineage>
        <taxon>Eukaryota</taxon>
        <taxon>Viridiplantae</taxon>
        <taxon>Streptophyta</taxon>
        <taxon>Embryophyta</taxon>
        <taxon>Tracheophyta</taxon>
        <taxon>Spermatophyta</taxon>
        <taxon>Magnoliopsida</taxon>
        <taxon>Ranunculales</taxon>
        <taxon>Circaeasteraceae</taxon>
        <taxon>Kingdonia</taxon>
    </lineage>
</organism>
<accession>A0A7J7MZK3</accession>
<feature type="domain" description="VTT" evidence="2">
    <location>
        <begin position="115"/>
        <end position="235"/>
    </location>
</feature>
<feature type="transmembrane region" description="Helical" evidence="1">
    <location>
        <begin position="52"/>
        <end position="74"/>
    </location>
</feature>
<keyword evidence="1" id="KW-0812">Transmembrane</keyword>
<dbReference type="EMBL" id="JACGCM010001165">
    <property type="protein sequence ID" value="KAF6160244.1"/>
    <property type="molecule type" value="Genomic_DNA"/>
</dbReference>
<gene>
    <name evidence="3" type="ORF">GIB67_019013</name>
</gene>
<keyword evidence="4" id="KW-1185">Reference proteome</keyword>
<feature type="transmembrane region" description="Helical" evidence="1">
    <location>
        <begin position="94"/>
        <end position="115"/>
    </location>
</feature>
<evidence type="ECO:0000313" key="4">
    <source>
        <dbReference type="Proteomes" id="UP000541444"/>
    </source>
</evidence>
<dbReference type="AlphaFoldDB" id="A0A7J7MZK3"/>
<feature type="transmembrane region" description="Helical" evidence="1">
    <location>
        <begin position="215"/>
        <end position="235"/>
    </location>
</feature>
<dbReference type="OrthoDB" id="202840at2759"/>
<name>A0A7J7MZK3_9MAGN</name>
<dbReference type="PANTHER" id="PTHR46431:SF7">
    <property type="entry name" value="SNARE ASSOCIATED GOLGI PROTEIN FAMILY"/>
    <property type="match status" value="1"/>
</dbReference>
<feature type="transmembrane region" description="Helical" evidence="1">
    <location>
        <begin position="189"/>
        <end position="208"/>
    </location>
</feature>
<evidence type="ECO:0000259" key="2">
    <source>
        <dbReference type="Pfam" id="PF09335"/>
    </source>
</evidence>
<dbReference type="PANTHER" id="PTHR46431">
    <property type="entry name" value="EXPRESSED PROTEIN"/>
    <property type="match status" value="1"/>
</dbReference>
<protein>
    <recommendedName>
        <fullName evidence="2">VTT domain-containing protein</fullName>
    </recommendedName>
</protein>
<evidence type="ECO:0000256" key="1">
    <source>
        <dbReference type="SAM" id="Phobius"/>
    </source>
</evidence>
<keyword evidence="1" id="KW-0472">Membrane</keyword>
<reference evidence="3 4" key="1">
    <citation type="journal article" date="2020" name="IScience">
        <title>Genome Sequencing of the Endangered Kingdonia uniflora (Circaeasteraceae, Ranunculales) Reveals Potential Mechanisms of Evolutionary Specialization.</title>
        <authorList>
            <person name="Sun Y."/>
            <person name="Deng T."/>
            <person name="Zhang A."/>
            <person name="Moore M.J."/>
            <person name="Landis J.B."/>
            <person name="Lin N."/>
            <person name="Zhang H."/>
            <person name="Zhang X."/>
            <person name="Huang J."/>
            <person name="Zhang X."/>
            <person name="Sun H."/>
            <person name="Wang H."/>
        </authorList>
    </citation>
    <scope>NUCLEOTIDE SEQUENCE [LARGE SCALE GENOMIC DNA]</scope>
    <source>
        <strain evidence="3">TB1705</strain>
        <tissue evidence="3">Leaf</tissue>
    </source>
</reference>
<keyword evidence="1" id="KW-1133">Transmembrane helix</keyword>
<dbReference type="InterPro" id="IPR032816">
    <property type="entry name" value="VTT_dom"/>
</dbReference>
<feature type="transmembrane region" description="Helical" evidence="1">
    <location>
        <begin position="255"/>
        <end position="276"/>
    </location>
</feature>
<comment type="caution">
    <text evidence="3">The sequence shown here is derived from an EMBL/GenBank/DDBJ whole genome shotgun (WGS) entry which is preliminary data.</text>
</comment>
<dbReference type="Pfam" id="PF09335">
    <property type="entry name" value="VTT_dom"/>
    <property type="match status" value="1"/>
</dbReference>
<proteinExistence type="predicted"/>
<evidence type="ECO:0000313" key="3">
    <source>
        <dbReference type="EMBL" id="KAF6160244.1"/>
    </source>
</evidence>
<feature type="transmembrane region" description="Helical" evidence="1">
    <location>
        <begin position="127"/>
        <end position="151"/>
    </location>
</feature>
<sequence>MTFNDESVVPELKMRLGNNGDYVKLRESSNYEIEEFRGDEPMSPRKGSRCWWWWKMILLCILATVIGVVFFVWVGPYLLNKEVVPILDWEIATFSPQLLGVLLFLSLAFLPSLLLPSTPSMWVAGITFGYGFGFLLILAGMTIGMSFAYFIGSLFHHKIQTCLEKWPQKAAILRLAGAGDWFHQFRAVVLFRISPFPFVIFNYAAVAANVTYAPYLIGSIVGLIPEIFVTIYSGILIRSLADASQGDKPLSTSQIIYNVLGFCTTVATTATITIYAKRALKKLQEEEEQLLE</sequence>
<dbReference type="Proteomes" id="UP000541444">
    <property type="component" value="Unassembled WGS sequence"/>
</dbReference>